<dbReference type="GO" id="GO:0003677">
    <property type="term" value="F:DNA binding"/>
    <property type="evidence" value="ECO:0007669"/>
    <property type="project" value="UniProtKB-KW"/>
</dbReference>
<dbReference type="EMBL" id="FQZY01000018">
    <property type="protein sequence ID" value="SHJ82087.1"/>
    <property type="molecule type" value="Genomic_DNA"/>
</dbReference>
<dbReference type="CDD" id="cd07377">
    <property type="entry name" value="WHTH_GntR"/>
    <property type="match status" value="1"/>
</dbReference>
<keyword evidence="4" id="KW-0175">Coiled coil</keyword>
<dbReference type="Pfam" id="PF00392">
    <property type="entry name" value="GntR"/>
    <property type="match status" value="1"/>
</dbReference>
<keyword evidence="2 6" id="KW-0238">DNA-binding</keyword>
<feature type="coiled-coil region" evidence="4">
    <location>
        <begin position="115"/>
        <end position="142"/>
    </location>
</feature>
<organism evidence="6 7">
    <name type="scientific">Hespellia stercorisuis DSM 15480</name>
    <dbReference type="NCBI Taxonomy" id="1121950"/>
    <lineage>
        <taxon>Bacteria</taxon>
        <taxon>Bacillati</taxon>
        <taxon>Bacillota</taxon>
        <taxon>Clostridia</taxon>
        <taxon>Lachnospirales</taxon>
        <taxon>Lachnospiraceae</taxon>
        <taxon>Hespellia</taxon>
    </lineage>
</organism>
<evidence type="ECO:0000313" key="6">
    <source>
        <dbReference type="EMBL" id="SHJ82087.1"/>
    </source>
</evidence>
<keyword evidence="1" id="KW-0805">Transcription regulation</keyword>
<dbReference type="SUPFAM" id="SSF48008">
    <property type="entry name" value="GntR ligand-binding domain-like"/>
    <property type="match status" value="1"/>
</dbReference>
<dbReference type="GO" id="GO:0003700">
    <property type="term" value="F:DNA-binding transcription factor activity"/>
    <property type="evidence" value="ECO:0007669"/>
    <property type="project" value="InterPro"/>
</dbReference>
<dbReference type="InterPro" id="IPR000524">
    <property type="entry name" value="Tscrpt_reg_HTH_GntR"/>
</dbReference>
<dbReference type="InterPro" id="IPR036390">
    <property type="entry name" value="WH_DNA-bd_sf"/>
</dbReference>
<keyword evidence="7" id="KW-1185">Reference proteome</keyword>
<feature type="domain" description="HTH gntR-type" evidence="5">
    <location>
        <begin position="7"/>
        <end position="75"/>
    </location>
</feature>
<dbReference type="Gene3D" id="1.20.120.530">
    <property type="entry name" value="GntR ligand-binding domain-like"/>
    <property type="match status" value="1"/>
</dbReference>
<dbReference type="Pfam" id="PF07729">
    <property type="entry name" value="FCD"/>
    <property type="match status" value="1"/>
</dbReference>
<dbReference type="SMART" id="SM00895">
    <property type="entry name" value="FCD"/>
    <property type="match status" value="1"/>
</dbReference>
<dbReference type="AlphaFoldDB" id="A0A1M6MF81"/>
<keyword evidence="3" id="KW-0804">Transcription</keyword>
<dbReference type="PANTHER" id="PTHR43537:SF5">
    <property type="entry name" value="UXU OPERON TRANSCRIPTIONAL REGULATOR"/>
    <property type="match status" value="1"/>
</dbReference>
<dbReference type="InterPro" id="IPR011711">
    <property type="entry name" value="GntR_C"/>
</dbReference>
<evidence type="ECO:0000256" key="4">
    <source>
        <dbReference type="SAM" id="Coils"/>
    </source>
</evidence>
<accession>A0A1M6MF81</accession>
<dbReference type="Gene3D" id="1.10.10.10">
    <property type="entry name" value="Winged helix-like DNA-binding domain superfamily/Winged helix DNA-binding domain"/>
    <property type="match status" value="1"/>
</dbReference>
<protein>
    <submittedName>
        <fullName evidence="6">DNA-binding transcriptional regulator, FadR family</fullName>
    </submittedName>
</protein>
<evidence type="ECO:0000256" key="3">
    <source>
        <dbReference type="ARBA" id="ARBA00023163"/>
    </source>
</evidence>
<dbReference type="Proteomes" id="UP000184301">
    <property type="component" value="Unassembled WGS sequence"/>
</dbReference>
<reference evidence="6 7" key="1">
    <citation type="submission" date="2016-11" db="EMBL/GenBank/DDBJ databases">
        <authorList>
            <person name="Jaros S."/>
            <person name="Januszkiewicz K."/>
            <person name="Wedrychowicz H."/>
        </authorList>
    </citation>
    <scope>NUCLEOTIDE SEQUENCE [LARGE SCALE GENOMIC DNA]</scope>
    <source>
        <strain evidence="6 7">DSM 15480</strain>
    </source>
</reference>
<dbReference type="PRINTS" id="PR00035">
    <property type="entry name" value="HTHGNTR"/>
</dbReference>
<dbReference type="STRING" id="1121950.SAMN02745243_01461"/>
<dbReference type="PROSITE" id="PS50949">
    <property type="entry name" value="HTH_GNTR"/>
    <property type="match status" value="1"/>
</dbReference>
<evidence type="ECO:0000259" key="5">
    <source>
        <dbReference type="PROSITE" id="PS50949"/>
    </source>
</evidence>
<evidence type="ECO:0000256" key="1">
    <source>
        <dbReference type="ARBA" id="ARBA00023015"/>
    </source>
</evidence>
<evidence type="ECO:0000313" key="7">
    <source>
        <dbReference type="Proteomes" id="UP000184301"/>
    </source>
</evidence>
<proteinExistence type="predicted"/>
<name>A0A1M6MF81_9FIRM</name>
<dbReference type="SUPFAM" id="SSF46785">
    <property type="entry name" value="Winged helix' DNA-binding domain"/>
    <property type="match status" value="1"/>
</dbReference>
<dbReference type="InterPro" id="IPR008920">
    <property type="entry name" value="TF_FadR/GntR_C"/>
</dbReference>
<evidence type="ECO:0000256" key="2">
    <source>
        <dbReference type="ARBA" id="ARBA00023125"/>
    </source>
</evidence>
<dbReference type="PANTHER" id="PTHR43537">
    <property type="entry name" value="TRANSCRIPTIONAL REGULATOR, GNTR FAMILY"/>
    <property type="match status" value="1"/>
</dbReference>
<gene>
    <name evidence="6" type="ORF">SAMN02745243_01461</name>
</gene>
<sequence>MKREQGLTLGEKAVDGLLQLIQERDYRPGDKLPTEPELAEILGVSRNMVREALRVLVSRNIVVIRQGAGTFLSEKQGVVDDPFGFAMVKDKKKLTRDVLQVRSIIEPSIAALAAENGTAEEVSELREILEQLESKMMKREEYSKLDALFHKKIAECTHNTMMVNLIPVITEGIEIFSREVSVTEYEDTIKAHRNIYEAIAGRKALEAQQEMLYHILYNHERYQQEQKDEKSGEI</sequence>
<dbReference type="OrthoDB" id="1972820at2"/>
<dbReference type="SMART" id="SM00345">
    <property type="entry name" value="HTH_GNTR"/>
    <property type="match status" value="1"/>
</dbReference>
<dbReference type="RefSeq" id="WP_073107636.1">
    <property type="nucleotide sequence ID" value="NZ_FQZY01000018.1"/>
</dbReference>
<dbReference type="InterPro" id="IPR036388">
    <property type="entry name" value="WH-like_DNA-bd_sf"/>
</dbReference>